<evidence type="ECO:0000313" key="2">
    <source>
        <dbReference type="EMBL" id="GGX64979.1"/>
    </source>
</evidence>
<name>A0A918KL19_9GAMM</name>
<keyword evidence="3" id="KW-1185">Reference proteome</keyword>
<sequence>MSGSTVNTNHPSGHRRVDCDHAGTPKAMYSHDTGEEVWSTDHETYGKTRDTEAKYTHLITILKAEQEYRKLL</sequence>
<accession>A0A918KL19</accession>
<evidence type="ECO:0000256" key="1">
    <source>
        <dbReference type="SAM" id="MobiDB-lite"/>
    </source>
</evidence>
<protein>
    <submittedName>
        <fullName evidence="2">Uncharacterized protein</fullName>
    </submittedName>
</protein>
<proteinExistence type="predicted"/>
<feature type="region of interest" description="Disordered" evidence="1">
    <location>
        <begin position="1"/>
        <end position="35"/>
    </location>
</feature>
<reference evidence="2" key="2">
    <citation type="submission" date="2020-09" db="EMBL/GenBank/DDBJ databases">
        <authorList>
            <person name="Sun Q."/>
            <person name="Kim S."/>
        </authorList>
    </citation>
    <scope>NUCLEOTIDE SEQUENCE</scope>
    <source>
        <strain evidence="2">KCTC 22169</strain>
    </source>
</reference>
<comment type="caution">
    <text evidence="2">The sequence shown here is derived from an EMBL/GenBank/DDBJ whole genome shotgun (WGS) entry which is preliminary data.</text>
</comment>
<feature type="compositionally biased region" description="Polar residues" evidence="1">
    <location>
        <begin position="1"/>
        <end position="11"/>
    </location>
</feature>
<reference evidence="2" key="1">
    <citation type="journal article" date="2014" name="Int. J. Syst. Evol. Microbiol.">
        <title>Complete genome sequence of Corynebacterium casei LMG S-19264T (=DSM 44701T), isolated from a smear-ripened cheese.</title>
        <authorList>
            <consortium name="US DOE Joint Genome Institute (JGI-PGF)"/>
            <person name="Walter F."/>
            <person name="Albersmeier A."/>
            <person name="Kalinowski J."/>
            <person name="Ruckert C."/>
        </authorList>
    </citation>
    <scope>NUCLEOTIDE SEQUENCE</scope>
    <source>
        <strain evidence="2">KCTC 22169</strain>
    </source>
</reference>
<dbReference type="EMBL" id="BMXR01000009">
    <property type="protein sequence ID" value="GGX64979.1"/>
    <property type="molecule type" value="Genomic_DNA"/>
</dbReference>
<evidence type="ECO:0000313" key="3">
    <source>
        <dbReference type="Proteomes" id="UP000626148"/>
    </source>
</evidence>
<dbReference type="AlphaFoldDB" id="A0A918KL19"/>
<dbReference type="Proteomes" id="UP000626148">
    <property type="component" value="Unassembled WGS sequence"/>
</dbReference>
<organism evidence="2 3">
    <name type="scientific">Saccharospirillum salsuginis</name>
    <dbReference type="NCBI Taxonomy" id="418750"/>
    <lineage>
        <taxon>Bacteria</taxon>
        <taxon>Pseudomonadati</taxon>
        <taxon>Pseudomonadota</taxon>
        <taxon>Gammaproteobacteria</taxon>
        <taxon>Oceanospirillales</taxon>
        <taxon>Saccharospirillaceae</taxon>
        <taxon>Saccharospirillum</taxon>
    </lineage>
</organism>
<gene>
    <name evidence="2" type="ORF">GCM10007392_36050</name>
</gene>